<organism evidence="2 3">
    <name type="scientific">Anopheles farauti</name>
    <dbReference type="NCBI Taxonomy" id="69004"/>
    <lineage>
        <taxon>Eukaryota</taxon>
        <taxon>Metazoa</taxon>
        <taxon>Ecdysozoa</taxon>
        <taxon>Arthropoda</taxon>
        <taxon>Hexapoda</taxon>
        <taxon>Insecta</taxon>
        <taxon>Pterygota</taxon>
        <taxon>Neoptera</taxon>
        <taxon>Endopterygota</taxon>
        <taxon>Diptera</taxon>
        <taxon>Nematocera</taxon>
        <taxon>Culicoidea</taxon>
        <taxon>Culicidae</taxon>
        <taxon>Anophelinae</taxon>
        <taxon>Anopheles</taxon>
    </lineage>
</organism>
<sequence length="555" mass="58691">MAAQSSVRNGVHGGPSADRPPWAAIVPVAVHLHHPSRAPPPPPPPPPSPPSIPIVRSRIDSVLALETLSIPAGLRLRSTIGDFIRWLSPLYSFETFSPSPSPATVSSCVATPIDPSPPPPPPPPWLVSVSVVSSCSCEPSVTFVIVCGGIAPSPAVLDASPPVGGRMLVKERAWAILLMESSDPRLIMRRSGFVLVGFSFIPLAREPTISSVVPSGPAPAVPGAFRTEADWSRVEEGIGPPSSAVATVVALSSDPLLCSFGVGRADFTPPSGATIAPSVTEFSGLLPLRASAPTPSTPAPSAAAVCDRSESRFSIWSFEPDGGPPPSPAFVRISPRLSLLLNPIPTRSLFDCRFAFDWMSDELLLPPLPPIPAPIEPPPPVEPFWFFSYSLFARRNCPGSSATAELLRRSCFPRAPAADFARLPASILPPAIFPLFTRPLAAPPAPPPAFPRDVSCSLLCARGCCSMTAPSFPCSWPDSGEGSLLLSRDRGDISRPRMLKTGARNPPPFLPPPLPEPSCFLRSACELSIELLSGTGDNVGRLENGLYPNSFRFFS</sequence>
<reference evidence="2" key="2">
    <citation type="submission" date="2020-05" db="UniProtKB">
        <authorList>
            <consortium name="EnsemblMetazoa"/>
        </authorList>
    </citation>
    <scope>IDENTIFICATION</scope>
    <source>
        <strain evidence="2">FAR1</strain>
    </source>
</reference>
<dbReference type="EMBL" id="AXCN02001076">
    <property type="status" value="NOT_ANNOTATED_CDS"/>
    <property type="molecule type" value="Genomic_DNA"/>
</dbReference>
<feature type="region of interest" description="Disordered" evidence="1">
    <location>
        <begin position="33"/>
        <end position="53"/>
    </location>
</feature>
<protein>
    <submittedName>
        <fullName evidence="2">Uncharacterized protein</fullName>
    </submittedName>
</protein>
<dbReference type="PANTHER" id="PTHR48148:SF2">
    <property type="entry name" value="PA14 DOMAIN-CONTAINING PROTEIN"/>
    <property type="match status" value="1"/>
</dbReference>
<proteinExistence type="predicted"/>
<dbReference type="Proteomes" id="UP000075886">
    <property type="component" value="Unassembled WGS sequence"/>
</dbReference>
<accession>A0A182Q9A3</accession>
<dbReference type="EnsemblMetazoa" id="AFAF005596-RA">
    <property type="protein sequence ID" value="AFAF005596-PA"/>
    <property type="gene ID" value="AFAF005596"/>
</dbReference>
<dbReference type="VEuPathDB" id="VectorBase:AFAF005596"/>
<name>A0A182Q9A3_9DIPT</name>
<dbReference type="PANTHER" id="PTHR48148">
    <property type="entry name" value="KERATINOCYTE PROLINE-RICH PROTEIN"/>
    <property type="match status" value="1"/>
</dbReference>
<feature type="compositionally biased region" description="Pro residues" evidence="1">
    <location>
        <begin position="37"/>
        <end position="52"/>
    </location>
</feature>
<feature type="region of interest" description="Disordered" evidence="1">
    <location>
        <begin position="1"/>
        <end position="21"/>
    </location>
</feature>
<evidence type="ECO:0000256" key="1">
    <source>
        <dbReference type="SAM" id="MobiDB-lite"/>
    </source>
</evidence>
<keyword evidence="3" id="KW-1185">Reference proteome</keyword>
<reference evidence="3" key="1">
    <citation type="submission" date="2014-01" db="EMBL/GenBank/DDBJ databases">
        <title>The Genome Sequence of Anopheles farauti FAR1 (V2).</title>
        <authorList>
            <consortium name="The Broad Institute Genomics Platform"/>
            <person name="Neafsey D.E."/>
            <person name="Besansky N."/>
            <person name="Howell P."/>
            <person name="Walton C."/>
            <person name="Young S.K."/>
            <person name="Zeng Q."/>
            <person name="Gargeya S."/>
            <person name="Fitzgerald M."/>
            <person name="Haas B."/>
            <person name="Abouelleil A."/>
            <person name="Allen A.W."/>
            <person name="Alvarado L."/>
            <person name="Arachchi H.M."/>
            <person name="Berlin A.M."/>
            <person name="Chapman S.B."/>
            <person name="Gainer-Dewar J."/>
            <person name="Goldberg J."/>
            <person name="Griggs A."/>
            <person name="Gujja S."/>
            <person name="Hansen M."/>
            <person name="Howarth C."/>
            <person name="Imamovic A."/>
            <person name="Ireland A."/>
            <person name="Larimer J."/>
            <person name="McCowan C."/>
            <person name="Murphy C."/>
            <person name="Pearson M."/>
            <person name="Poon T.W."/>
            <person name="Priest M."/>
            <person name="Roberts A."/>
            <person name="Saif S."/>
            <person name="Shea T."/>
            <person name="Sisk P."/>
            <person name="Sykes S."/>
            <person name="Wortman J."/>
            <person name="Nusbaum C."/>
            <person name="Birren B."/>
        </authorList>
    </citation>
    <scope>NUCLEOTIDE SEQUENCE [LARGE SCALE GENOMIC DNA]</scope>
    <source>
        <strain evidence="3">FAR1</strain>
    </source>
</reference>
<evidence type="ECO:0000313" key="3">
    <source>
        <dbReference type="Proteomes" id="UP000075886"/>
    </source>
</evidence>
<dbReference type="AlphaFoldDB" id="A0A182Q9A3"/>
<evidence type="ECO:0000313" key="2">
    <source>
        <dbReference type="EnsemblMetazoa" id="AFAF005596-PA"/>
    </source>
</evidence>